<evidence type="ECO:0000313" key="13">
    <source>
        <dbReference type="EMBL" id="POS86858.1"/>
    </source>
</evidence>
<dbReference type="Gene3D" id="1.25.40.10">
    <property type="entry name" value="Tetratricopeptide repeat domain"/>
    <property type="match status" value="1"/>
</dbReference>
<evidence type="ECO:0000256" key="7">
    <source>
        <dbReference type="ARBA" id="ARBA00023135"/>
    </source>
</evidence>
<dbReference type="GO" id="GO:0005783">
    <property type="term" value="C:endoplasmic reticulum"/>
    <property type="evidence" value="ECO:0007669"/>
    <property type="project" value="UniProtKB-SubCell"/>
</dbReference>
<evidence type="ECO:0000256" key="9">
    <source>
        <dbReference type="PIRNR" id="PIRNR038922"/>
    </source>
</evidence>
<keyword evidence="7 9" id="KW-0733">Signal recognition particle</keyword>
<feature type="domain" description="Signal recognition particle SRP72 subunit RNA-binding" evidence="12">
    <location>
        <begin position="545"/>
        <end position="594"/>
    </location>
</feature>
<evidence type="ECO:0000313" key="14">
    <source>
        <dbReference type="Proteomes" id="UP000237438"/>
    </source>
</evidence>
<accession>A0A2S4PXU9</accession>
<organism evidence="13 14">
    <name type="scientific">Erysiphe pulchra</name>
    <dbReference type="NCBI Taxonomy" id="225359"/>
    <lineage>
        <taxon>Eukaryota</taxon>
        <taxon>Fungi</taxon>
        <taxon>Dikarya</taxon>
        <taxon>Ascomycota</taxon>
        <taxon>Pezizomycotina</taxon>
        <taxon>Leotiomycetes</taxon>
        <taxon>Erysiphales</taxon>
        <taxon>Erysiphaceae</taxon>
        <taxon>Erysiphe</taxon>
    </lineage>
</organism>
<feature type="coiled-coil region" evidence="10">
    <location>
        <begin position="193"/>
        <end position="220"/>
    </location>
</feature>
<dbReference type="GO" id="GO:0005786">
    <property type="term" value="C:signal recognition particle, endoplasmic reticulum targeting"/>
    <property type="evidence" value="ECO:0007669"/>
    <property type="project" value="UniProtKB-UniRule"/>
</dbReference>
<dbReference type="AlphaFoldDB" id="A0A2S4PXU9"/>
<reference evidence="13 14" key="1">
    <citation type="submission" date="2017-10" db="EMBL/GenBank/DDBJ databases">
        <title>Development of genomic resources for the powdery mildew, Erysiphe pulchra.</title>
        <authorList>
            <person name="Wadl P.A."/>
            <person name="Mack B.M."/>
            <person name="Moore G."/>
            <person name="Beltz S.B."/>
        </authorList>
    </citation>
    <scope>NUCLEOTIDE SEQUENCE [LARGE SCALE GENOMIC DNA]</scope>
    <source>
        <strain evidence="13">Cflorida</strain>
    </source>
</reference>
<dbReference type="SUPFAM" id="SSF48452">
    <property type="entry name" value="TPR-like"/>
    <property type="match status" value="1"/>
</dbReference>
<gene>
    <name evidence="13" type="ORF">EPUL_002478</name>
</gene>
<feature type="compositionally biased region" description="Basic and acidic residues" evidence="11">
    <location>
        <begin position="570"/>
        <end position="591"/>
    </location>
</feature>
<dbReference type="PANTHER" id="PTHR14094:SF9">
    <property type="entry name" value="SIGNAL RECOGNITION PARTICLE SUBUNIT SRP72"/>
    <property type="match status" value="1"/>
</dbReference>
<dbReference type="InterPro" id="IPR013699">
    <property type="entry name" value="Signal_recog_part_SRP72_RNA-bd"/>
</dbReference>
<evidence type="ECO:0000259" key="12">
    <source>
        <dbReference type="Pfam" id="PF08492"/>
    </source>
</evidence>
<keyword evidence="10" id="KW-0175">Coiled coil</keyword>
<dbReference type="InterPro" id="IPR026270">
    <property type="entry name" value="SRP72"/>
</dbReference>
<feature type="compositionally biased region" description="Polar residues" evidence="11">
    <location>
        <begin position="605"/>
        <end position="622"/>
    </location>
</feature>
<dbReference type="PIRSF" id="PIRSF038922">
    <property type="entry name" value="SRP72"/>
    <property type="match status" value="1"/>
</dbReference>
<feature type="region of interest" description="Disordered" evidence="11">
    <location>
        <begin position="536"/>
        <end position="622"/>
    </location>
</feature>
<dbReference type="Proteomes" id="UP000237438">
    <property type="component" value="Unassembled WGS sequence"/>
</dbReference>
<dbReference type="STRING" id="225359.A0A2S4PXU9"/>
<keyword evidence="8 9" id="KW-0687">Ribonucleoprotein</keyword>
<evidence type="ECO:0000256" key="10">
    <source>
        <dbReference type="SAM" id="Coils"/>
    </source>
</evidence>
<evidence type="ECO:0000256" key="5">
    <source>
        <dbReference type="ARBA" id="ARBA00022490"/>
    </source>
</evidence>
<dbReference type="PANTHER" id="PTHR14094">
    <property type="entry name" value="SIGNAL RECOGNITION PARTICLE 72"/>
    <property type="match status" value="1"/>
</dbReference>
<keyword evidence="14" id="KW-1185">Reference proteome</keyword>
<dbReference type="EMBL" id="PEDP01000238">
    <property type="protein sequence ID" value="POS86858.1"/>
    <property type="molecule type" value="Genomic_DNA"/>
</dbReference>
<comment type="caution">
    <text evidence="13">The sequence shown here is derived from an EMBL/GenBank/DDBJ whole genome shotgun (WGS) entry which is preliminary data.</text>
</comment>
<feature type="compositionally biased region" description="Basic residues" evidence="11">
    <location>
        <begin position="558"/>
        <end position="569"/>
    </location>
</feature>
<dbReference type="OrthoDB" id="5421607at2759"/>
<dbReference type="Pfam" id="PF17004">
    <property type="entry name" value="SRP_TPR_like"/>
    <property type="match status" value="1"/>
</dbReference>
<evidence type="ECO:0000256" key="3">
    <source>
        <dbReference type="ARBA" id="ARBA00007676"/>
    </source>
</evidence>
<evidence type="ECO:0000256" key="1">
    <source>
        <dbReference type="ARBA" id="ARBA00004240"/>
    </source>
</evidence>
<dbReference type="GO" id="GO:0008312">
    <property type="term" value="F:7S RNA binding"/>
    <property type="evidence" value="ECO:0007669"/>
    <property type="project" value="InterPro"/>
</dbReference>
<dbReference type="GO" id="GO:0043022">
    <property type="term" value="F:ribosome binding"/>
    <property type="evidence" value="ECO:0007669"/>
    <property type="project" value="TreeGrafter"/>
</dbReference>
<dbReference type="Pfam" id="PF08492">
    <property type="entry name" value="SRP72"/>
    <property type="match status" value="1"/>
</dbReference>
<protein>
    <recommendedName>
        <fullName evidence="4 9">Signal recognition particle subunit SRP72</fullName>
    </recommendedName>
</protein>
<evidence type="ECO:0000256" key="2">
    <source>
        <dbReference type="ARBA" id="ARBA00004496"/>
    </source>
</evidence>
<sequence length="622" mass="69489">MANPAARLTALLAKISMVDNEEALDVASKALKASKENGDALHTLVVALIKLERFEDALQALNDGGEKTLALCTLEKAYALYKMGKLTEAELLLNEANKRGLKHLAAQVAYRAEKFTAALSYYKDLRSKKSLIEGEDVDLIVNISAIDAQLEWQANGNRMDEDIDLPSSDDLNIFEISFNSACKLIARKDFMTAYKLLERARELCEALEEMNEEDKKLEILPIMLQQAYVLMKLGKQNEAESLHNLVNIDKLEPSSKVIAQNNCLASSKIINPFMAQRILSSIPKLSSFDQLFWYQANILQRNKIIIDIEAQKYLGVARSTSKSLSKSMPTISSHYNQLSILNAAAHARNKTGKAGLKAIIPLLEKRPNDVGLILLVVQLCILTNNLGQAIFRLQTFLTRLEKSLVPEDQDVRFAPGLIGLLVSLYRLSGYKKPIKSILLKSASYWSRRNKPVLSILYAACFSLLQSQDPKDLSSANELLKSIRHKNQNDQIALAGYIASCESDSVEMISPDVDRLAPVSSLISGIDIDALEKGGVPSFHLSSTKPSKKRKKDGEKLPAKRRKLSKKRMPKNYEEGKKLDPERWLAKRDRSNFRPSTKKGKKRMLESTQGGFQNTNARNKGRN</sequence>
<comment type="similarity">
    <text evidence="3 9">Belongs to the SRP72 family.</text>
</comment>
<dbReference type="InterPro" id="IPR031545">
    <property type="entry name" value="SRP72_TPR-like"/>
</dbReference>
<comment type="subcellular location">
    <subcellularLocation>
        <location evidence="2 9">Cytoplasm</location>
    </subcellularLocation>
    <subcellularLocation>
        <location evidence="1">Endoplasmic reticulum</location>
    </subcellularLocation>
</comment>
<evidence type="ECO:0000256" key="6">
    <source>
        <dbReference type="ARBA" id="ARBA00022824"/>
    </source>
</evidence>
<evidence type="ECO:0000256" key="11">
    <source>
        <dbReference type="SAM" id="MobiDB-lite"/>
    </source>
</evidence>
<evidence type="ECO:0000256" key="4">
    <source>
        <dbReference type="ARBA" id="ARBA00018350"/>
    </source>
</evidence>
<proteinExistence type="inferred from homology"/>
<keyword evidence="5 9" id="KW-0963">Cytoplasm</keyword>
<keyword evidence="6" id="KW-0256">Endoplasmic reticulum</keyword>
<evidence type="ECO:0000256" key="8">
    <source>
        <dbReference type="ARBA" id="ARBA00023274"/>
    </source>
</evidence>
<dbReference type="InterPro" id="IPR011990">
    <property type="entry name" value="TPR-like_helical_dom_sf"/>
</dbReference>
<comment type="function">
    <text evidence="9">Component of the signal recognition particle (SRP) complex, a ribonucleoprotein complex that mediates the cotranslational targeting of secretory and membrane proteins to the endoplasmic reticulum (ER).</text>
</comment>
<name>A0A2S4PXU9_9PEZI</name>
<dbReference type="GO" id="GO:0006614">
    <property type="term" value="P:SRP-dependent cotranslational protein targeting to membrane"/>
    <property type="evidence" value="ECO:0007669"/>
    <property type="project" value="UniProtKB-UniRule"/>
</dbReference>